<dbReference type="GO" id="GO:0003676">
    <property type="term" value="F:nucleic acid binding"/>
    <property type="evidence" value="ECO:0007669"/>
    <property type="project" value="InterPro"/>
</dbReference>
<accession>F3ZNR1</accession>
<protein>
    <submittedName>
        <fullName evidence="2">3'-5' exonuclease</fullName>
    </submittedName>
</protein>
<dbReference type="Gene3D" id="3.30.420.10">
    <property type="entry name" value="Ribonuclease H-like superfamily/Ribonuclease H"/>
    <property type="match status" value="1"/>
</dbReference>
<dbReference type="HOGENOM" id="CLU_049674_2_1_10"/>
<dbReference type="OrthoDB" id="9793333at2"/>
<sequence length="211" mass="24286">MIIHRSITKEQIKQLPQAKFPGAIEVIQTKGATRKAIEILNAQTILGIDSETRPAFVKGKSYKVALLQISTDNICFLFRLNKLGLVPELIELLENPNIKKIGLSLRDDFMMLRKRASFKQENCIDLQEYVKHFGIKDKSLQKIYAILFKEKISKAQRLSNWEAVELTDAQQRYAATDAWSCLRIYNFLEELKQSGDYIVKPEVPTEQIIKD</sequence>
<dbReference type="InterPro" id="IPR052408">
    <property type="entry name" value="Exonuclease_MUT-7-like"/>
</dbReference>
<keyword evidence="2" id="KW-0269">Exonuclease</keyword>
<dbReference type="Proteomes" id="UP000018439">
    <property type="component" value="Chromosome"/>
</dbReference>
<dbReference type="EMBL" id="CM001167">
    <property type="protein sequence ID" value="EGJ70250.1"/>
    <property type="molecule type" value="Genomic_DNA"/>
</dbReference>
<dbReference type="InterPro" id="IPR002562">
    <property type="entry name" value="3'-5'_exonuclease_dom"/>
</dbReference>
<dbReference type="PANTHER" id="PTHR47765:SF2">
    <property type="entry name" value="EXONUCLEASE MUT-7 HOMOLOG"/>
    <property type="match status" value="1"/>
</dbReference>
<evidence type="ECO:0000313" key="3">
    <source>
        <dbReference type="Proteomes" id="UP000018439"/>
    </source>
</evidence>
<feature type="domain" description="3'-5' exonuclease" evidence="1">
    <location>
        <begin position="24"/>
        <end position="193"/>
    </location>
</feature>
<proteinExistence type="predicted"/>
<dbReference type="AlphaFoldDB" id="F3ZNR1"/>
<dbReference type="PANTHER" id="PTHR47765">
    <property type="entry name" value="3'-5' EXONUCLEASE DOMAIN-CONTAINING PROTEIN"/>
    <property type="match status" value="1"/>
</dbReference>
<dbReference type="GO" id="GO:0008408">
    <property type="term" value="F:3'-5' exonuclease activity"/>
    <property type="evidence" value="ECO:0007669"/>
    <property type="project" value="InterPro"/>
</dbReference>
<keyword evidence="3" id="KW-1185">Reference proteome</keyword>
<reference evidence="2 3" key="1">
    <citation type="journal article" date="2011" name="Stand. Genomic Sci.">
        <title>Non-contiguous finished genome sequence of Bacteroides coprosuis type strain (PC139).</title>
        <authorList>
            <person name="Land M."/>
            <person name="Held B."/>
            <person name="Gronow S."/>
            <person name="Abt B."/>
            <person name="Lucas S."/>
            <person name="Del Rio T.G."/>
            <person name="Nolan M."/>
            <person name="Tice H."/>
            <person name="Cheng J.F."/>
            <person name="Pitluck S."/>
            <person name="Liolios K."/>
            <person name="Pagani I."/>
            <person name="Ivanova N."/>
            <person name="Mavromatis K."/>
            <person name="Mikhailova N."/>
            <person name="Pati A."/>
            <person name="Tapia R."/>
            <person name="Han C."/>
            <person name="Goodwin L."/>
            <person name="Chen A."/>
            <person name="Palaniappan K."/>
            <person name="Hauser L."/>
            <person name="Brambilla E.M."/>
            <person name="Rohde M."/>
            <person name="Goker M."/>
            <person name="Detter J.C."/>
            <person name="Woyke T."/>
            <person name="Bristow J."/>
            <person name="Eisen J.A."/>
            <person name="Markowitz V."/>
            <person name="Hugenholtz P."/>
            <person name="Kyrpides N.C."/>
            <person name="Klenk H.P."/>
            <person name="Lapidus A."/>
        </authorList>
    </citation>
    <scope>NUCLEOTIDE SEQUENCE</scope>
    <source>
        <strain evidence="2 3">DSM 18011</strain>
    </source>
</reference>
<dbReference type="CDD" id="cd06141">
    <property type="entry name" value="WRN_exo"/>
    <property type="match status" value="1"/>
</dbReference>
<organism evidence="2 3">
    <name type="scientific">Bacteroides coprosuis DSM 18011</name>
    <dbReference type="NCBI Taxonomy" id="679937"/>
    <lineage>
        <taxon>Bacteria</taxon>
        <taxon>Pseudomonadati</taxon>
        <taxon>Bacteroidota</taxon>
        <taxon>Bacteroidia</taxon>
        <taxon>Bacteroidales</taxon>
        <taxon>Bacteroidaceae</taxon>
        <taxon>Bacteroides</taxon>
    </lineage>
</organism>
<dbReference type="Pfam" id="PF01612">
    <property type="entry name" value="DNA_pol_A_exo1"/>
    <property type="match status" value="1"/>
</dbReference>
<dbReference type="SUPFAM" id="SSF53098">
    <property type="entry name" value="Ribonuclease H-like"/>
    <property type="match status" value="1"/>
</dbReference>
<name>F3ZNR1_9BACE</name>
<dbReference type="InterPro" id="IPR036397">
    <property type="entry name" value="RNaseH_sf"/>
</dbReference>
<dbReference type="SMART" id="SM00474">
    <property type="entry name" value="35EXOc"/>
    <property type="match status" value="1"/>
</dbReference>
<evidence type="ECO:0000259" key="1">
    <source>
        <dbReference type="SMART" id="SM00474"/>
    </source>
</evidence>
<dbReference type="eggNOG" id="COG0349">
    <property type="taxonomic scope" value="Bacteria"/>
</dbReference>
<keyword evidence="2" id="KW-0378">Hydrolase</keyword>
<evidence type="ECO:0000313" key="2">
    <source>
        <dbReference type="EMBL" id="EGJ70250.1"/>
    </source>
</evidence>
<dbReference type="GO" id="GO:0006139">
    <property type="term" value="P:nucleobase-containing compound metabolic process"/>
    <property type="evidence" value="ECO:0007669"/>
    <property type="project" value="InterPro"/>
</dbReference>
<dbReference type="InterPro" id="IPR012337">
    <property type="entry name" value="RNaseH-like_sf"/>
</dbReference>
<dbReference type="STRING" id="679937.Bcop_0030"/>
<gene>
    <name evidence="2" type="ORF">Bcop_0030</name>
</gene>
<keyword evidence="2" id="KW-0540">Nuclease</keyword>